<evidence type="ECO:0000313" key="1">
    <source>
        <dbReference type="EMBL" id="MBX14752.1"/>
    </source>
</evidence>
<proteinExistence type="predicted"/>
<dbReference type="AlphaFoldDB" id="A0A2P2L9V3"/>
<name>A0A2P2L9V3_RHIMU</name>
<accession>A0A2P2L9V3</accession>
<protein>
    <submittedName>
        <fullName evidence="1">Uncharacterized protein</fullName>
    </submittedName>
</protein>
<organism evidence="1">
    <name type="scientific">Rhizophora mucronata</name>
    <name type="common">Asiatic mangrove</name>
    <dbReference type="NCBI Taxonomy" id="61149"/>
    <lineage>
        <taxon>Eukaryota</taxon>
        <taxon>Viridiplantae</taxon>
        <taxon>Streptophyta</taxon>
        <taxon>Embryophyta</taxon>
        <taxon>Tracheophyta</taxon>
        <taxon>Spermatophyta</taxon>
        <taxon>Magnoliopsida</taxon>
        <taxon>eudicotyledons</taxon>
        <taxon>Gunneridae</taxon>
        <taxon>Pentapetalae</taxon>
        <taxon>rosids</taxon>
        <taxon>fabids</taxon>
        <taxon>Malpighiales</taxon>
        <taxon>Rhizophoraceae</taxon>
        <taxon>Rhizophora</taxon>
    </lineage>
</organism>
<reference evidence="1" key="1">
    <citation type="submission" date="2018-02" db="EMBL/GenBank/DDBJ databases">
        <title>Rhizophora mucronata_Transcriptome.</title>
        <authorList>
            <person name="Meera S.P."/>
            <person name="Sreeshan A."/>
            <person name="Augustine A."/>
        </authorList>
    </citation>
    <scope>NUCLEOTIDE SEQUENCE</scope>
    <source>
        <tissue evidence="1">Leaf</tissue>
    </source>
</reference>
<sequence>MCLQVSSLGVGLLFLGDHSLPRIIDSFNIGGFWSDLSCRQSAGVVNVAAGLCSHGLAQMDTGCLLYVLNCESQYSYPTL</sequence>
<dbReference type="EMBL" id="GGEC01034268">
    <property type="protein sequence ID" value="MBX14752.1"/>
    <property type="molecule type" value="Transcribed_RNA"/>
</dbReference>